<dbReference type="SUPFAM" id="SSF53850">
    <property type="entry name" value="Periplasmic binding protein-like II"/>
    <property type="match status" value="1"/>
</dbReference>
<proteinExistence type="inferred from homology"/>
<evidence type="ECO:0000256" key="4">
    <source>
        <dbReference type="ARBA" id="ARBA00023163"/>
    </source>
</evidence>
<dbReference type="InterPro" id="IPR058163">
    <property type="entry name" value="LysR-type_TF_proteobact-type"/>
</dbReference>
<keyword evidence="3" id="KW-0238">DNA-binding</keyword>
<keyword evidence="4" id="KW-0804">Transcription</keyword>
<dbReference type="Pfam" id="PF03466">
    <property type="entry name" value="LysR_substrate"/>
    <property type="match status" value="1"/>
</dbReference>
<evidence type="ECO:0000256" key="2">
    <source>
        <dbReference type="ARBA" id="ARBA00023015"/>
    </source>
</evidence>
<feature type="domain" description="HTH lysR-type" evidence="5">
    <location>
        <begin position="1"/>
        <end position="59"/>
    </location>
</feature>
<name>A0ABQ2P8J2_9NEIS</name>
<dbReference type="PANTHER" id="PTHR30537:SF5">
    <property type="entry name" value="HTH-TYPE TRANSCRIPTIONAL ACTIVATOR TTDR-RELATED"/>
    <property type="match status" value="1"/>
</dbReference>
<organism evidence="6 7">
    <name type="scientific">Silvimonas iriomotensis</name>
    <dbReference type="NCBI Taxonomy" id="449662"/>
    <lineage>
        <taxon>Bacteria</taxon>
        <taxon>Pseudomonadati</taxon>
        <taxon>Pseudomonadota</taxon>
        <taxon>Betaproteobacteria</taxon>
        <taxon>Neisseriales</taxon>
        <taxon>Chitinibacteraceae</taxon>
        <taxon>Silvimonas</taxon>
    </lineage>
</organism>
<evidence type="ECO:0000256" key="3">
    <source>
        <dbReference type="ARBA" id="ARBA00023125"/>
    </source>
</evidence>
<keyword evidence="7" id="KW-1185">Reference proteome</keyword>
<accession>A0ABQ2P8J2</accession>
<evidence type="ECO:0000313" key="7">
    <source>
        <dbReference type="Proteomes" id="UP000637267"/>
    </source>
</evidence>
<keyword evidence="2" id="KW-0805">Transcription regulation</keyword>
<evidence type="ECO:0000313" key="6">
    <source>
        <dbReference type="EMBL" id="GGP20699.1"/>
    </source>
</evidence>
<reference evidence="7" key="1">
    <citation type="journal article" date="2019" name="Int. J. Syst. Evol. Microbiol.">
        <title>The Global Catalogue of Microorganisms (GCM) 10K type strain sequencing project: providing services to taxonomists for standard genome sequencing and annotation.</title>
        <authorList>
            <consortium name="The Broad Institute Genomics Platform"/>
            <consortium name="The Broad Institute Genome Sequencing Center for Infectious Disease"/>
            <person name="Wu L."/>
            <person name="Ma J."/>
        </authorList>
    </citation>
    <scope>NUCLEOTIDE SEQUENCE [LARGE SCALE GENOMIC DNA]</scope>
    <source>
        <strain evidence="7">CGMCC 1.8859</strain>
    </source>
</reference>
<dbReference type="CDD" id="cd08422">
    <property type="entry name" value="PBP2_CrgA_like"/>
    <property type="match status" value="1"/>
</dbReference>
<comment type="similarity">
    <text evidence="1">Belongs to the LysR transcriptional regulatory family.</text>
</comment>
<dbReference type="PANTHER" id="PTHR30537">
    <property type="entry name" value="HTH-TYPE TRANSCRIPTIONAL REGULATOR"/>
    <property type="match status" value="1"/>
</dbReference>
<dbReference type="Gene3D" id="3.40.190.290">
    <property type="match status" value="1"/>
</dbReference>
<comment type="caution">
    <text evidence="6">The sequence shown here is derived from an EMBL/GenBank/DDBJ whole genome shotgun (WGS) entry which is preliminary data.</text>
</comment>
<dbReference type="InterPro" id="IPR000847">
    <property type="entry name" value="LysR_HTH_N"/>
</dbReference>
<dbReference type="Pfam" id="PF00126">
    <property type="entry name" value="HTH_1"/>
    <property type="match status" value="1"/>
</dbReference>
<dbReference type="SUPFAM" id="SSF46785">
    <property type="entry name" value="Winged helix' DNA-binding domain"/>
    <property type="match status" value="1"/>
</dbReference>
<dbReference type="InterPro" id="IPR036390">
    <property type="entry name" value="WH_DNA-bd_sf"/>
</dbReference>
<dbReference type="EMBL" id="BMLX01000002">
    <property type="protein sequence ID" value="GGP20699.1"/>
    <property type="molecule type" value="Genomic_DNA"/>
</dbReference>
<evidence type="ECO:0000256" key="1">
    <source>
        <dbReference type="ARBA" id="ARBA00009437"/>
    </source>
</evidence>
<dbReference type="InterPro" id="IPR036388">
    <property type="entry name" value="WH-like_DNA-bd_sf"/>
</dbReference>
<dbReference type="InterPro" id="IPR005119">
    <property type="entry name" value="LysR_subst-bd"/>
</dbReference>
<gene>
    <name evidence="6" type="ORF">GCM10010970_16510</name>
</gene>
<dbReference type="RefSeq" id="WP_229708921.1">
    <property type="nucleotide sequence ID" value="NZ_BMLX01000002.1"/>
</dbReference>
<dbReference type="Proteomes" id="UP000637267">
    <property type="component" value="Unassembled WGS sequence"/>
</dbReference>
<protein>
    <submittedName>
        <fullName evidence="6">LysR family transcriptional regulator</fullName>
    </submittedName>
</protein>
<dbReference type="Gene3D" id="1.10.10.10">
    <property type="entry name" value="Winged helix-like DNA-binding domain superfamily/Winged helix DNA-binding domain"/>
    <property type="match status" value="1"/>
</dbReference>
<dbReference type="PROSITE" id="PS50931">
    <property type="entry name" value="HTH_LYSR"/>
    <property type="match status" value="1"/>
</dbReference>
<sequence>MDRLNDMRLFLDAASLGSFSAAGRKHGLSPAASSACIQRLEATLKIRLFERTTRQLRLTDEGQIYRAYSQQVLDLLIEAEHALQAGRTEVQGVVRISAPSDLGRNVLLQALDEFSAQYPEVRFVLSLTDSTANLVGDDIDLAVRYGQPADSSMVARQLLPSQRVVCASPERVAQTGAPHTPADLQHLPALVLVTGSGPMNEWRYRENGQSASVRVEGVRHSNDGEVIRKWALQGYGYAWKSRPDITADLAAGRLVTVLDNYFTDSAPLNLLYHANRLQPLRLKLLIEFLMSHFAGQAV</sequence>
<evidence type="ECO:0000259" key="5">
    <source>
        <dbReference type="PROSITE" id="PS50931"/>
    </source>
</evidence>